<feature type="compositionally biased region" description="Basic and acidic residues" evidence="1">
    <location>
        <begin position="91"/>
        <end position="102"/>
    </location>
</feature>
<dbReference type="EMBL" id="MPDP01000001">
    <property type="protein sequence ID" value="KAK1499361.1"/>
    <property type="molecule type" value="Genomic_DNA"/>
</dbReference>
<evidence type="ECO:0000256" key="1">
    <source>
        <dbReference type="SAM" id="MobiDB-lite"/>
    </source>
</evidence>
<proteinExistence type="predicted"/>
<evidence type="ECO:0000313" key="2">
    <source>
        <dbReference type="EMBL" id="KAK1499361.1"/>
    </source>
</evidence>
<dbReference type="AlphaFoldDB" id="A0AAI9YDT1"/>
<sequence>MEYDLLLIELTICRLLEAIWNQKAKWWNPRVPGKRFLETGTNDRTVSKFTHRIFMPFPRFSPSAIEPQMHYIKRLKNKSHSDLGSAAKRINKSEKSENRQSGRLGRDDYCVRACAPSIGISISLAEAPPTLWARQTTGGGGRQAARAIDEIKKPSHYTVPLESSRPLSRFRGSSELLKTVYWTFATDDDPPEHHLEKIRVTVSYSGGIADYGNDQFIEMILNLILPSGGLASSSSFSWPVKEISAGTGKGDIETQSESEKPYFMFPWCLGPNLFSSNSGQLCKCQ</sequence>
<reference evidence="2" key="1">
    <citation type="submission" date="2016-11" db="EMBL/GenBank/DDBJ databases">
        <title>The genome sequence of Colletotrichum cuscutae.</title>
        <authorList>
            <person name="Baroncelli R."/>
        </authorList>
    </citation>
    <scope>NUCLEOTIDE SEQUENCE</scope>
    <source>
        <strain evidence="2">IMI 304802</strain>
    </source>
</reference>
<name>A0AAI9YDT1_9PEZI</name>
<feature type="region of interest" description="Disordered" evidence="1">
    <location>
        <begin position="78"/>
        <end position="102"/>
    </location>
</feature>
<gene>
    <name evidence="2" type="ORF">CCUS01_00085</name>
</gene>
<accession>A0AAI9YDT1</accession>
<organism evidence="2 3">
    <name type="scientific">Colletotrichum cuscutae</name>
    <dbReference type="NCBI Taxonomy" id="1209917"/>
    <lineage>
        <taxon>Eukaryota</taxon>
        <taxon>Fungi</taxon>
        <taxon>Dikarya</taxon>
        <taxon>Ascomycota</taxon>
        <taxon>Pezizomycotina</taxon>
        <taxon>Sordariomycetes</taxon>
        <taxon>Hypocreomycetidae</taxon>
        <taxon>Glomerellales</taxon>
        <taxon>Glomerellaceae</taxon>
        <taxon>Colletotrichum</taxon>
        <taxon>Colletotrichum acutatum species complex</taxon>
    </lineage>
</organism>
<evidence type="ECO:0000313" key="3">
    <source>
        <dbReference type="Proteomes" id="UP001239213"/>
    </source>
</evidence>
<comment type="caution">
    <text evidence="2">The sequence shown here is derived from an EMBL/GenBank/DDBJ whole genome shotgun (WGS) entry which is preliminary data.</text>
</comment>
<protein>
    <submittedName>
        <fullName evidence="2">Uncharacterized protein</fullName>
    </submittedName>
</protein>
<dbReference type="Proteomes" id="UP001239213">
    <property type="component" value="Unassembled WGS sequence"/>
</dbReference>
<keyword evidence="3" id="KW-1185">Reference proteome</keyword>